<dbReference type="RefSeq" id="WP_066242186.1">
    <property type="nucleotide sequence ID" value="NZ_LSGP01000017.1"/>
</dbReference>
<feature type="transmembrane region" description="Helical" evidence="7">
    <location>
        <begin position="140"/>
        <end position="158"/>
    </location>
</feature>
<protein>
    <recommendedName>
        <fullName evidence="8">ABC transmembrane type-1 domain-containing protein</fullName>
    </recommendedName>
</protein>
<sequence>MKGKFSATRLTIHLVLIFVCIIFITPFVYVFFNSFKPTPEIFWVPQKFLPQQWILDNYTQIGEKGHFADYFLNSIIITLTSVSLVLVLSSMAGYAFAKLPFKGRQLLLSAMLMTITIPLAVCLIPMFLMENAAGLLNTNLGLILPNIAVVLPFAIFIMRASFVSIPKEIEEAAEIDGCGVFRTWWNIMLPMAKNGLITVLIMSFNSIWGEYTLARTLATDQEAMPLSVGLTLMKGEVWDFGTLAAVIILTMLPPITIFIIFQKRLVEGITQGAVKG</sequence>
<dbReference type="AlphaFoldDB" id="A0A154BR98"/>
<evidence type="ECO:0000256" key="2">
    <source>
        <dbReference type="ARBA" id="ARBA00022448"/>
    </source>
</evidence>
<dbReference type="Pfam" id="PF00528">
    <property type="entry name" value="BPD_transp_1"/>
    <property type="match status" value="1"/>
</dbReference>
<dbReference type="SUPFAM" id="SSF161098">
    <property type="entry name" value="MetI-like"/>
    <property type="match status" value="1"/>
</dbReference>
<proteinExistence type="inferred from homology"/>
<evidence type="ECO:0000256" key="6">
    <source>
        <dbReference type="ARBA" id="ARBA00023136"/>
    </source>
</evidence>
<feature type="transmembrane region" description="Helical" evidence="7">
    <location>
        <begin position="12"/>
        <end position="32"/>
    </location>
</feature>
<dbReference type="InterPro" id="IPR035906">
    <property type="entry name" value="MetI-like_sf"/>
</dbReference>
<comment type="subcellular location">
    <subcellularLocation>
        <location evidence="1 7">Cell membrane</location>
        <topology evidence="1 7">Multi-pass membrane protein</topology>
    </subcellularLocation>
</comment>
<keyword evidence="4 7" id="KW-0812">Transmembrane</keyword>
<gene>
    <name evidence="9" type="ORF">AXX12_08925</name>
</gene>
<organism evidence="9 10">
    <name type="scientific">Anaerosporomusa subterranea</name>
    <dbReference type="NCBI Taxonomy" id="1794912"/>
    <lineage>
        <taxon>Bacteria</taxon>
        <taxon>Bacillati</taxon>
        <taxon>Bacillota</taxon>
        <taxon>Negativicutes</taxon>
        <taxon>Acetonemataceae</taxon>
        <taxon>Anaerosporomusa</taxon>
    </lineage>
</organism>
<keyword evidence="2 7" id="KW-0813">Transport</keyword>
<feature type="transmembrane region" description="Helical" evidence="7">
    <location>
        <begin position="191"/>
        <end position="208"/>
    </location>
</feature>
<dbReference type="CDD" id="cd06261">
    <property type="entry name" value="TM_PBP2"/>
    <property type="match status" value="1"/>
</dbReference>
<evidence type="ECO:0000259" key="8">
    <source>
        <dbReference type="PROSITE" id="PS50928"/>
    </source>
</evidence>
<dbReference type="Gene3D" id="1.10.3720.10">
    <property type="entry name" value="MetI-like"/>
    <property type="match status" value="1"/>
</dbReference>
<comment type="similarity">
    <text evidence="7">Belongs to the binding-protein-dependent transport system permease family.</text>
</comment>
<dbReference type="OrthoDB" id="9787837at2"/>
<feature type="transmembrane region" description="Helical" evidence="7">
    <location>
        <begin position="240"/>
        <end position="261"/>
    </location>
</feature>
<keyword evidence="3" id="KW-1003">Cell membrane</keyword>
<dbReference type="PROSITE" id="PS50928">
    <property type="entry name" value="ABC_TM1"/>
    <property type="match status" value="1"/>
</dbReference>
<evidence type="ECO:0000313" key="9">
    <source>
        <dbReference type="EMBL" id="KYZ76543.1"/>
    </source>
</evidence>
<feature type="transmembrane region" description="Helical" evidence="7">
    <location>
        <begin position="70"/>
        <end position="94"/>
    </location>
</feature>
<reference evidence="9 10" key="1">
    <citation type="submission" date="2016-02" db="EMBL/GenBank/DDBJ databases">
        <title>Anaerosporomusa subterraneum gen. nov., sp. nov., a spore-forming obligate anaerobe isolated from saprolite.</title>
        <authorList>
            <person name="Choi J.K."/>
            <person name="Shah M."/>
            <person name="Yee N."/>
        </authorList>
    </citation>
    <scope>NUCLEOTIDE SEQUENCE [LARGE SCALE GENOMIC DNA]</scope>
    <source>
        <strain evidence="9 10">RU4</strain>
    </source>
</reference>
<dbReference type="PANTHER" id="PTHR43744">
    <property type="entry name" value="ABC TRANSPORTER PERMEASE PROTEIN MG189-RELATED-RELATED"/>
    <property type="match status" value="1"/>
</dbReference>
<dbReference type="Proteomes" id="UP000076268">
    <property type="component" value="Unassembled WGS sequence"/>
</dbReference>
<comment type="caution">
    <text evidence="9">The sequence shown here is derived from an EMBL/GenBank/DDBJ whole genome shotgun (WGS) entry which is preliminary data.</text>
</comment>
<dbReference type="GO" id="GO:0055085">
    <property type="term" value="P:transmembrane transport"/>
    <property type="evidence" value="ECO:0007669"/>
    <property type="project" value="InterPro"/>
</dbReference>
<dbReference type="EMBL" id="LSGP01000017">
    <property type="protein sequence ID" value="KYZ76543.1"/>
    <property type="molecule type" value="Genomic_DNA"/>
</dbReference>
<evidence type="ECO:0000313" key="10">
    <source>
        <dbReference type="Proteomes" id="UP000076268"/>
    </source>
</evidence>
<evidence type="ECO:0000256" key="7">
    <source>
        <dbReference type="RuleBase" id="RU363032"/>
    </source>
</evidence>
<evidence type="ECO:0000256" key="4">
    <source>
        <dbReference type="ARBA" id="ARBA00022692"/>
    </source>
</evidence>
<feature type="domain" description="ABC transmembrane type-1" evidence="8">
    <location>
        <begin position="71"/>
        <end position="261"/>
    </location>
</feature>
<feature type="transmembrane region" description="Helical" evidence="7">
    <location>
        <begin position="106"/>
        <end position="128"/>
    </location>
</feature>
<keyword evidence="10" id="KW-1185">Reference proteome</keyword>
<name>A0A154BR98_ANASB</name>
<keyword evidence="5 7" id="KW-1133">Transmembrane helix</keyword>
<evidence type="ECO:0000256" key="5">
    <source>
        <dbReference type="ARBA" id="ARBA00022989"/>
    </source>
</evidence>
<evidence type="ECO:0000256" key="1">
    <source>
        <dbReference type="ARBA" id="ARBA00004651"/>
    </source>
</evidence>
<dbReference type="InterPro" id="IPR000515">
    <property type="entry name" value="MetI-like"/>
</dbReference>
<dbReference type="GO" id="GO:0005886">
    <property type="term" value="C:plasma membrane"/>
    <property type="evidence" value="ECO:0007669"/>
    <property type="project" value="UniProtKB-SubCell"/>
</dbReference>
<accession>A0A154BR98</accession>
<keyword evidence="6 7" id="KW-0472">Membrane</keyword>
<dbReference type="PANTHER" id="PTHR43744:SF8">
    <property type="entry name" value="SN-GLYCEROL-3-PHOSPHATE TRANSPORT SYSTEM PERMEASE PROTEIN UGPE"/>
    <property type="match status" value="1"/>
</dbReference>
<evidence type="ECO:0000256" key="3">
    <source>
        <dbReference type="ARBA" id="ARBA00022475"/>
    </source>
</evidence>
<dbReference type="STRING" id="1794912.AXX12_08925"/>